<evidence type="ECO:0000256" key="2">
    <source>
        <dbReference type="ARBA" id="ARBA00022692"/>
    </source>
</evidence>
<feature type="domain" description="Cadherin" evidence="11">
    <location>
        <begin position="989"/>
        <end position="1087"/>
    </location>
</feature>
<name>A0A0P7XGC6_SCLFO</name>
<keyword evidence="2 10" id="KW-0812">Transmembrane</keyword>
<evidence type="ECO:0000256" key="9">
    <source>
        <dbReference type="PROSITE-ProRule" id="PRU00043"/>
    </source>
</evidence>
<accession>A0A0P7XGC6</accession>
<dbReference type="SMART" id="SM00112">
    <property type="entry name" value="CA"/>
    <property type="match status" value="10"/>
</dbReference>
<feature type="domain" description="Cadherin" evidence="11">
    <location>
        <begin position="451"/>
        <end position="553"/>
    </location>
</feature>
<dbReference type="EMBL" id="JARO02001780">
    <property type="protein sequence ID" value="KPP74454.1"/>
    <property type="molecule type" value="Genomic_DNA"/>
</dbReference>
<dbReference type="Proteomes" id="UP000034805">
    <property type="component" value="Unassembled WGS sequence"/>
</dbReference>
<evidence type="ECO:0000256" key="4">
    <source>
        <dbReference type="ARBA" id="ARBA00022837"/>
    </source>
</evidence>
<protein>
    <recommendedName>
        <fullName evidence="11">Cadherin domain-containing protein</fullName>
    </recommendedName>
</protein>
<keyword evidence="5" id="KW-0130">Cell adhesion</keyword>
<evidence type="ECO:0000313" key="13">
    <source>
        <dbReference type="Proteomes" id="UP000034805"/>
    </source>
</evidence>
<dbReference type="InterPro" id="IPR002126">
    <property type="entry name" value="Cadherin-like_dom"/>
</dbReference>
<dbReference type="PANTHER" id="PTHR24026:SF126">
    <property type="entry name" value="PROTOCADHERIN FAT 4"/>
    <property type="match status" value="1"/>
</dbReference>
<keyword evidence="7 10" id="KW-0472">Membrane</keyword>
<feature type="domain" description="Cadherin" evidence="11">
    <location>
        <begin position="1088"/>
        <end position="1194"/>
    </location>
</feature>
<comment type="subcellular location">
    <subcellularLocation>
        <location evidence="1">Membrane</location>
    </subcellularLocation>
</comment>
<dbReference type="FunFam" id="2.60.40.60:FF:000266">
    <property type="entry name" value="Cadherin 23"/>
    <property type="match status" value="1"/>
</dbReference>
<evidence type="ECO:0000256" key="1">
    <source>
        <dbReference type="ARBA" id="ARBA00004370"/>
    </source>
</evidence>
<dbReference type="FunFam" id="2.60.40.60:FF:000020">
    <property type="entry name" value="Dachsous cadherin-related 1b"/>
    <property type="match status" value="2"/>
</dbReference>
<dbReference type="PROSITE" id="PS00232">
    <property type="entry name" value="CADHERIN_1"/>
    <property type="match status" value="7"/>
</dbReference>
<dbReference type="InterPro" id="IPR020894">
    <property type="entry name" value="Cadherin_CS"/>
</dbReference>
<feature type="domain" description="Cadherin" evidence="11">
    <location>
        <begin position="554"/>
        <end position="661"/>
    </location>
</feature>
<dbReference type="GO" id="GO:0007156">
    <property type="term" value="P:homophilic cell adhesion via plasma membrane adhesion molecules"/>
    <property type="evidence" value="ECO:0007669"/>
    <property type="project" value="InterPro"/>
</dbReference>
<dbReference type="GO" id="GO:0005509">
    <property type="term" value="F:calcium ion binding"/>
    <property type="evidence" value="ECO:0007669"/>
    <property type="project" value="UniProtKB-UniRule"/>
</dbReference>
<dbReference type="GO" id="GO:0009653">
    <property type="term" value="P:anatomical structure morphogenesis"/>
    <property type="evidence" value="ECO:0007669"/>
    <property type="project" value="UniProtKB-ARBA"/>
</dbReference>
<evidence type="ECO:0000256" key="10">
    <source>
        <dbReference type="SAM" id="Phobius"/>
    </source>
</evidence>
<feature type="domain" description="Cadherin" evidence="11">
    <location>
        <begin position="60"/>
        <end position="146"/>
    </location>
</feature>
<feature type="domain" description="Cadherin" evidence="11">
    <location>
        <begin position="199"/>
        <end position="248"/>
    </location>
</feature>
<keyword evidence="3" id="KW-0677">Repeat</keyword>
<dbReference type="CDD" id="cd11304">
    <property type="entry name" value="Cadherin_repeat"/>
    <property type="match status" value="10"/>
</dbReference>
<feature type="non-terminal residue" evidence="12">
    <location>
        <position position="1323"/>
    </location>
</feature>
<feature type="domain" description="Cadherin" evidence="11">
    <location>
        <begin position="898"/>
        <end position="993"/>
    </location>
</feature>
<evidence type="ECO:0000256" key="8">
    <source>
        <dbReference type="ARBA" id="ARBA00023180"/>
    </source>
</evidence>
<feature type="domain" description="Cadherin" evidence="11">
    <location>
        <begin position="249"/>
        <end position="353"/>
    </location>
</feature>
<dbReference type="PROSITE" id="PS50268">
    <property type="entry name" value="CADHERIN_2"/>
    <property type="match status" value="11"/>
</dbReference>
<comment type="caution">
    <text evidence="12">The sequence shown here is derived from an EMBL/GenBank/DDBJ whole genome shotgun (WGS) entry which is preliminary data.</text>
</comment>
<dbReference type="FunFam" id="2.60.40.60:FF:000116">
    <property type="entry name" value="Dachsous cadherin-related 2"/>
    <property type="match status" value="1"/>
</dbReference>
<feature type="domain" description="Cadherin" evidence="11">
    <location>
        <begin position="764"/>
        <end position="886"/>
    </location>
</feature>
<organism evidence="12 13">
    <name type="scientific">Scleropages formosus</name>
    <name type="common">Asian bonytongue</name>
    <name type="synonym">Osteoglossum formosum</name>
    <dbReference type="NCBI Taxonomy" id="113540"/>
    <lineage>
        <taxon>Eukaryota</taxon>
        <taxon>Metazoa</taxon>
        <taxon>Chordata</taxon>
        <taxon>Craniata</taxon>
        <taxon>Vertebrata</taxon>
        <taxon>Euteleostomi</taxon>
        <taxon>Actinopterygii</taxon>
        <taxon>Neopterygii</taxon>
        <taxon>Teleostei</taxon>
        <taxon>Osteoglossocephala</taxon>
        <taxon>Osteoglossomorpha</taxon>
        <taxon>Osteoglossiformes</taxon>
        <taxon>Osteoglossidae</taxon>
        <taxon>Scleropages</taxon>
    </lineage>
</organism>
<evidence type="ECO:0000256" key="3">
    <source>
        <dbReference type="ARBA" id="ARBA00022737"/>
    </source>
</evidence>
<evidence type="ECO:0000313" key="12">
    <source>
        <dbReference type="EMBL" id="KPP74454.1"/>
    </source>
</evidence>
<dbReference type="Gene3D" id="2.60.40.60">
    <property type="entry name" value="Cadherins"/>
    <property type="match status" value="11"/>
</dbReference>
<feature type="transmembrane region" description="Helical" evidence="10">
    <location>
        <begin position="1300"/>
        <end position="1322"/>
    </location>
</feature>
<dbReference type="PRINTS" id="PR00205">
    <property type="entry name" value="CADHERIN"/>
</dbReference>
<proteinExistence type="predicted"/>
<sequence length="1323" mass="144637">MTFLELRLTDGNSAATVYTRKELDAEALSELNNTRILSIMDINDNPPIFEQTEYLCLSVGSSVVRVQAVDADVTTANNKITYTILPPSTDYFEIKFDGTISLKKILNYNTASQYTLTVEAKDDEGLKNTTSVIITVEDFDNMSPYFNHSFYSVAVPEGQASQTDDSMKRADAVVSVKVTDVNDNLPEFVTDIYSATVPENSPDGSFLLRVVVTDKDEIEAQENVFPFYTASAEVNVTLLDENDNTPQFGSPKYEAKVFNNQSVEMVVTTVTAEDPDQGPNGHVKYGIFGGNQEGYFAIGEDTGEITLSKEIPLEENRVLRFALYVTARDEGSPPRSSMVLVEILAPGDSRPQFLSRSFRGTIQEETEPPVEILKVGFMSVAPALEVNLQLLTEQDKFSIDSNGMFSTLVKLDYETQRNYSVRVLLSDGTNHDETTVLVEITDINDNDPVFMNSSIEVVVPEDADIDSNITEVAATDADDGFNGKVTYSLIRDEGKFRINPESGIIYLASELDREMQSMFILAVVVQDQGQPPRSSTGSVLIKVDDVNDNAPRFSFTEYYLNIPEDTLVEQTVYKLAAKDVDEGLNAAITYQIIAQSPPTVPDIFSLDLESGDLRLEQPLDFETVKEYTLLVMASDGGSPKLNGTCSLWVKVEDVNDNNPQFGKEKYNVSIYENLPSGAAIISIEVTDKDEAGFLNGHFILNSDIFSINKQGTLFLNSNATLDREQQDNYLLQVVAVDSPTNGLNATAQINITVLDINDNNPQFLPLPDSIQVAEGEYSPESPWEVCQVSATDADHSNDDRVMLSMSSTDPNLPFRITEDGNMLAVSLLDREARDFYEIVLLASDNGTPPRMVGGFCYTLGSEMLVKSNISAIRISITDINDNEPIFSQEVYSTSILVKDAKEGDKILTLSATDKDIGNNSLIDYSLFPPTTFLLLDNETGVITLTSEVADVMEDTVLELIAVAEDRGQPSKSSTVALRTISLTPSITFERPVYNFSVAENKPEGTVVGRVIAVTGESSVQVNYTLLSHTDFFSVDNQGRISVLQILDKEMQEWYTMAVEAVDSRIPPITAIAMVTVQVEDVNEAPVFNKTSYSAKIFSIAPYKHPVVQVKATDPDAGDVGELEYSLEEDSSLFDVEPSTGQVYVVSVLGQGGQVTLHLMAADPQGLTATTKVEVTVLPSSSSDVMTISVNHPASSVEKKVPQVEEALGKALGMTVTVISIAAVHNVQGRSPRSEEKTYISFIALDSNQAIVPSEQVRSKLESENEEVTAQLEIVFGSGLELLVEDIEGESDPSADSNQEVVITLGVLLGISVAVAVVLAVMFV</sequence>
<evidence type="ECO:0000259" key="11">
    <source>
        <dbReference type="PROSITE" id="PS50268"/>
    </source>
</evidence>
<dbReference type="SUPFAM" id="SSF49313">
    <property type="entry name" value="Cadherin-like"/>
    <property type="match status" value="11"/>
</dbReference>
<keyword evidence="4 9" id="KW-0106">Calcium</keyword>
<evidence type="ECO:0000256" key="6">
    <source>
        <dbReference type="ARBA" id="ARBA00022989"/>
    </source>
</evidence>
<dbReference type="PANTHER" id="PTHR24026">
    <property type="entry name" value="FAT ATYPICAL CADHERIN-RELATED"/>
    <property type="match status" value="1"/>
</dbReference>
<dbReference type="InterPro" id="IPR015919">
    <property type="entry name" value="Cadherin-like_sf"/>
</dbReference>
<feature type="domain" description="Cadherin" evidence="11">
    <location>
        <begin position="662"/>
        <end position="763"/>
    </location>
</feature>
<keyword evidence="6 10" id="KW-1133">Transmembrane helix</keyword>
<evidence type="ECO:0000256" key="5">
    <source>
        <dbReference type="ARBA" id="ARBA00022889"/>
    </source>
</evidence>
<evidence type="ECO:0000256" key="7">
    <source>
        <dbReference type="ARBA" id="ARBA00023136"/>
    </source>
</evidence>
<reference evidence="12 13" key="1">
    <citation type="submission" date="2015-08" db="EMBL/GenBank/DDBJ databases">
        <title>The genome of the Asian arowana (Scleropages formosus).</title>
        <authorList>
            <person name="Tan M.H."/>
            <person name="Gan H.M."/>
            <person name="Croft L.J."/>
            <person name="Austin C.M."/>
        </authorList>
    </citation>
    <scope>NUCLEOTIDE SEQUENCE [LARGE SCALE GENOMIC DNA]</scope>
    <source>
        <strain evidence="12">Aro1</strain>
    </source>
</reference>
<dbReference type="GO" id="GO:0005886">
    <property type="term" value="C:plasma membrane"/>
    <property type="evidence" value="ECO:0007669"/>
    <property type="project" value="UniProtKB-SubCell"/>
</dbReference>
<dbReference type="GO" id="GO:0007163">
    <property type="term" value="P:establishment or maintenance of cell polarity"/>
    <property type="evidence" value="ECO:0007669"/>
    <property type="project" value="UniProtKB-ARBA"/>
</dbReference>
<gene>
    <name evidence="12" type="ORF">Z043_106386</name>
</gene>
<keyword evidence="8" id="KW-0325">Glycoprotein</keyword>
<dbReference type="Pfam" id="PF00028">
    <property type="entry name" value="Cadherin"/>
    <property type="match status" value="8"/>
</dbReference>
<feature type="domain" description="Cadherin" evidence="11">
    <location>
        <begin position="354"/>
        <end position="450"/>
    </location>
</feature>